<dbReference type="AlphaFoldDB" id="A0A1Y5TR50"/>
<proteinExistence type="predicted"/>
<keyword evidence="1" id="KW-0732">Signal</keyword>
<accession>A0A1Y5TR50</accession>
<feature type="signal peptide" evidence="1">
    <location>
        <begin position="1"/>
        <end position="22"/>
    </location>
</feature>
<keyword evidence="3" id="KW-1185">Reference proteome</keyword>
<dbReference type="EMBL" id="FWFQ01000040">
    <property type="protein sequence ID" value="SLN66198.1"/>
    <property type="molecule type" value="Genomic_DNA"/>
</dbReference>
<evidence type="ECO:0000256" key="1">
    <source>
        <dbReference type="SAM" id="SignalP"/>
    </source>
</evidence>
<dbReference type="Proteomes" id="UP000193409">
    <property type="component" value="Unassembled WGS sequence"/>
</dbReference>
<feature type="chain" id="PRO_5012464196" description="Chalcone isomerase domain-containing protein" evidence="1">
    <location>
        <begin position="23"/>
        <end position="176"/>
    </location>
</feature>
<reference evidence="2 3" key="1">
    <citation type="submission" date="2017-03" db="EMBL/GenBank/DDBJ databases">
        <authorList>
            <person name="Afonso C.L."/>
            <person name="Miller P.J."/>
            <person name="Scott M.A."/>
            <person name="Spackman E."/>
            <person name="Goraichik I."/>
            <person name="Dimitrov K.M."/>
            <person name="Suarez D.L."/>
            <person name="Swayne D.E."/>
        </authorList>
    </citation>
    <scope>NUCLEOTIDE SEQUENCE [LARGE SCALE GENOMIC DNA]</scope>
    <source>
        <strain evidence="2 3">CECT 7680</strain>
    </source>
</reference>
<dbReference type="OrthoDB" id="8527419at2"/>
<evidence type="ECO:0000313" key="3">
    <source>
        <dbReference type="Proteomes" id="UP000193409"/>
    </source>
</evidence>
<evidence type="ECO:0000313" key="2">
    <source>
        <dbReference type="EMBL" id="SLN66198.1"/>
    </source>
</evidence>
<organism evidence="2 3">
    <name type="scientific">Pseudoruegeria aquimaris</name>
    <dbReference type="NCBI Taxonomy" id="393663"/>
    <lineage>
        <taxon>Bacteria</taxon>
        <taxon>Pseudomonadati</taxon>
        <taxon>Pseudomonadota</taxon>
        <taxon>Alphaproteobacteria</taxon>
        <taxon>Rhodobacterales</taxon>
        <taxon>Roseobacteraceae</taxon>
        <taxon>Pseudoruegeria</taxon>
    </lineage>
</organism>
<name>A0A1Y5TR50_9RHOB</name>
<dbReference type="RefSeq" id="WP_085869980.1">
    <property type="nucleotide sequence ID" value="NZ_FWFQ01000040.1"/>
</dbReference>
<sequence>MRRLALVLAPLAFLLAFPPARADATPPEIAARVGQAQPVGAVSFSALGFKFYDARLYTEGGADFGWDRPFGLELAYTRDISGGLLVRATMRELRRMEGRKADHPELERKIAACFRSVGAGDRYVAVPAGRDGVDFWLNGRKTCALRHPGARDRVLGIWLSDDARDPALSRKLRGIG</sequence>
<protein>
    <recommendedName>
        <fullName evidence="4">Chalcone isomerase domain-containing protein</fullName>
    </recommendedName>
</protein>
<evidence type="ECO:0008006" key="4">
    <source>
        <dbReference type="Google" id="ProtNLM"/>
    </source>
</evidence>
<gene>
    <name evidence="2" type="ORF">PSA7680_03500</name>
</gene>